<keyword evidence="2" id="KW-1185">Reference proteome</keyword>
<organism evidence="1 2">
    <name type="scientific">Vibrio phage nt-1</name>
    <dbReference type="NCBI Taxonomy" id="115992"/>
    <lineage>
        <taxon>Viruses</taxon>
        <taxon>Duplodnaviria</taxon>
        <taxon>Heunggongvirae</taxon>
        <taxon>Uroviricota</taxon>
        <taxon>Caudoviricetes</taxon>
        <taxon>Pantevenvirales</taxon>
        <taxon>Straboviridae</taxon>
        <taxon>Mylasvirus</taxon>
        <taxon>Mylasvirus persius</taxon>
    </lineage>
</organism>
<accession>R9TGG3</accession>
<dbReference type="Proteomes" id="UP000201461">
    <property type="component" value="Segment"/>
</dbReference>
<proteinExistence type="predicted"/>
<dbReference type="GeneID" id="15926641"/>
<name>R9TGG3_9CAUD</name>
<dbReference type="RefSeq" id="YP_008125337.1">
    <property type="nucleotide sequence ID" value="NC_021529.2"/>
</dbReference>
<reference evidence="1 2" key="1">
    <citation type="journal article" date="2014" name="Genome Biol. Evol.">
        <title>Composite Conserved Promoter-Terminator Motifs (PeSLs) that Mediate Modular Shuffling in the Diverse T4-Like Myoviruses.</title>
        <authorList>
            <person name="Comeau A.M."/>
            <person name="Arbiol C."/>
            <person name="Krisch H.M."/>
        </authorList>
    </citation>
    <scope>NUCLEOTIDE SEQUENCE [LARGE SCALE GENOMIC DNA]</scope>
</reference>
<gene>
    <name evidence="1" type="ORF">VPFG_00188</name>
</gene>
<evidence type="ECO:0000313" key="2">
    <source>
        <dbReference type="Proteomes" id="UP000201461"/>
    </source>
</evidence>
<dbReference type="KEGG" id="vg:15926641"/>
<dbReference type="OrthoDB" id="21530at10239"/>
<protein>
    <recommendedName>
        <fullName evidence="3">Polymer-forming cytoskeletal protein</fullName>
    </recommendedName>
</protein>
<evidence type="ECO:0008006" key="3">
    <source>
        <dbReference type="Google" id="ProtNLM"/>
    </source>
</evidence>
<dbReference type="EMBL" id="HQ317393">
    <property type="protein sequence ID" value="AGN30188.1"/>
    <property type="molecule type" value="Genomic_DNA"/>
</dbReference>
<evidence type="ECO:0000313" key="1">
    <source>
        <dbReference type="EMBL" id="AGN30188.1"/>
    </source>
</evidence>
<sequence>MSNFKANLVGRGTIEVNGKKYQGTSVTVKNGKVIVDGRLQEDVSDCQTVTVNIEGSATLVQNENGNVTIGGEVKGDVKTTNGDIHCLNVHGNVKTTNGDIDCYDVAGDVETVNGDISRKW</sequence>